<name>A0A1Q3D174_CEPFO</name>
<comment type="caution">
    <text evidence="2">The sequence shown here is derived from an EMBL/GenBank/DDBJ whole genome shotgun (WGS) entry which is preliminary data.</text>
</comment>
<feature type="region of interest" description="Disordered" evidence="1">
    <location>
        <begin position="23"/>
        <end position="93"/>
    </location>
</feature>
<evidence type="ECO:0000313" key="2">
    <source>
        <dbReference type="EMBL" id="GAV86161.1"/>
    </source>
</evidence>
<gene>
    <name evidence="2" type="ORF">CFOL_v3_29594</name>
</gene>
<reference evidence="3" key="1">
    <citation type="submission" date="2016-04" db="EMBL/GenBank/DDBJ databases">
        <title>Cephalotus genome sequencing.</title>
        <authorList>
            <person name="Fukushima K."/>
            <person name="Hasebe M."/>
            <person name="Fang X."/>
        </authorList>
    </citation>
    <scope>NUCLEOTIDE SEQUENCE [LARGE SCALE GENOMIC DNA]</scope>
    <source>
        <strain evidence="3">cv. St1</strain>
    </source>
</reference>
<evidence type="ECO:0000313" key="3">
    <source>
        <dbReference type="Proteomes" id="UP000187406"/>
    </source>
</evidence>
<evidence type="ECO:0000256" key="1">
    <source>
        <dbReference type="SAM" id="MobiDB-lite"/>
    </source>
</evidence>
<dbReference type="EMBL" id="BDDD01003809">
    <property type="protein sequence ID" value="GAV86161.1"/>
    <property type="molecule type" value="Genomic_DNA"/>
</dbReference>
<keyword evidence="3" id="KW-1185">Reference proteome</keyword>
<accession>A0A1Q3D174</accession>
<proteinExistence type="predicted"/>
<organism evidence="2 3">
    <name type="scientific">Cephalotus follicularis</name>
    <name type="common">Albany pitcher plant</name>
    <dbReference type="NCBI Taxonomy" id="3775"/>
    <lineage>
        <taxon>Eukaryota</taxon>
        <taxon>Viridiplantae</taxon>
        <taxon>Streptophyta</taxon>
        <taxon>Embryophyta</taxon>
        <taxon>Tracheophyta</taxon>
        <taxon>Spermatophyta</taxon>
        <taxon>Magnoliopsida</taxon>
        <taxon>eudicotyledons</taxon>
        <taxon>Gunneridae</taxon>
        <taxon>Pentapetalae</taxon>
        <taxon>rosids</taxon>
        <taxon>fabids</taxon>
        <taxon>Oxalidales</taxon>
        <taxon>Cephalotaceae</taxon>
        <taxon>Cephalotus</taxon>
    </lineage>
</organism>
<dbReference type="Proteomes" id="UP000187406">
    <property type="component" value="Unassembled WGS sequence"/>
</dbReference>
<protein>
    <submittedName>
        <fullName evidence="2">Uncharacterized protein</fullName>
    </submittedName>
</protein>
<sequence length="181" mass="19946">METPNDMKKKCNLHLFKRLTGRKTIRRREESESGPRRRSSAGRCAVRMQFGHSRRGCQRAPINDKRSKKIKMRDEADGVASGAGRGGAGKVDAASSARRGWSFSGGTRAARSWGQTGRGAVTRGMLQVLELLQKGCYTHNHSRLSLYPLIIPISLVTLSVEPSISHFASPTCNSIIADYFI</sequence>
<dbReference type="AlphaFoldDB" id="A0A1Q3D174"/>
<dbReference type="InParanoid" id="A0A1Q3D174"/>